<dbReference type="EMBL" id="CADCTQ010000096">
    <property type="protein sequence ID" value="CAA9232642.1"/>
    <property type="molecule type" value="Genomic_DNA"/>
</dbReference>
<dbReference type="InterPro" id="IPR036188">
    <property type="entry name" value="FAD/NAD-bd_sf"/>
</dbReference>
<keyword evidence="6 7" id="KW-0560">Oxidoreductase</keyword>
<name>A0A6J4HW11_9SPHI</name>
<dbReference type="Gene3D" id="3.30.9.10">
    <property type="entry name" value="D-Amino Acid Oxidase, subunit A, domain 2"/>
    <property type="match status" value="1"/>
</dbReference>
<protein>
    <recommendedName>
        <fullName evidence="7">Glycerol-3-phosphate dehydrogenase</fullName>
        <ecNumber evidence="7">1.1.5.3</ecNumber>
    </recommendedName>
</protein>
<keyword evidence="3 7" id="KW-0285">Flavoprotein</keyword>
<dbReference type="GO" id="GO:0006071">
    <property type="term" value="P:glycerol metabolic process"/>
    <property type="evidence" value="ECO:0007669"/>
    <property type="project" value="UniProtKB-KW"/>
</dbReference>
<comment type="similarity">
    <text evidence="2 7">Belongs to the FAD-dependent glycerol-3-phosphate dehydrogenase family.</text>
</comment>
<dbReference type="InterPro" id="IPR006076">
    <property type="entry name" value="FAD-dep_OxRdtase"/>
</dbReference>
<evidence type="ECO:0000256" key="4">
    <source>
        <dbReference type="ARBA" id="ARBA00022798"/>
    </source>
</evidence>
<evidence type="ECO:0000256" key="6">
    <source>
        <dbReference type="ARBA" id="ARBA00023002"/>
    </source>
</evidence>
<dbReference type="PRINTS" id="PR01001">
    <property type="entry name" value="FADG3PDH"/>
</dbReference>
<organism evidence="10">
    <name type="scientific">uncultured Cytophagales bacterium</name>
    <dbReference type="NCBI Taxonomy" id="158755"/>
    <lineage>
        <taxon>Bacteria</taxon>
        <taxon>Pseudomonadati</taxon>
        <taxon>Bacteroidota</taxon>
        <taxon>Sphingobacteriia</taxon>
        <taxon>Sphingobacteriales</taxon>
        <taxon>environmental samples</taxon>
    </lineage>
</organism>
<evidence type="ECO:0000313" key="10">
    <source>
        <dbReference type="EMBL" id="CAA9232642.1"/>
    </source>
</evidence>
<dbReference type="Gene3D" id="1.10.8.870">
    <property type="entry name" value="Alpha-glycerophosphate oxidase, cap domain"/>
    <property type="match status" value="1"/>
</dbReference>
<evidence type="ECO:0000256" key="5">
    <source>
        <dbReference type="ARBA" id="ARBA00022827"/>
    </source>
</evidence>
<dbReference type="GO" id="GO:0009331">
    <property type="term" value="C:glycerol-3-phosphate dehydrogenase (FAD) complex"/>
    <property type="evidence" value="ECO:0007669"/>
    <property type="project" value="UniProtKB-UniRule"/>
</dbReference>
<dbReference type="PROSITE" id="PS00977">
    <property type="entry name" value="FAD_G3PDH_1"/>
    <property type="match status" value="1"/>
</dbReference>
<accession>A0A6J4HW11</accession>
<comment type="cofactor">
    <cofactor evidence="1 7">
        <name>FAD</name>
        <dbReference type="ChEBI" id="CHEBI:57692"/>
    </cofactor>
</comment>
<keyword evidence="4" id="KW-0319">Glycerol metabolism</keyword>
<feature type="domain" description="FAD dependent oxidoreductase" evidence="8">
    <location>
        <begin position="23"/>
        <end position="347"/>
    </location>
</feature>
<dbReference type="EC" id="1.1.5.3" evidence="7"/>
<evidence type="ECO:0000256" key="7">
    <source>
        <dbReference type="RuleBase" id="RU361217"/>
    </source>
</evidence>
<dbReference type="InterPro" id="IPR038299">
    <property type="entry name" value="DAO_C_sf"/>
</dbReference>
<dbReference type="InterPro" id="IPR031656">
    <property type="entry name" value="DAO_C"/>
</dbReference>
<evidence type="ECO:0000259" key="9">
    <source>
        <dbReference type="Pfam" id="PF16901"/>
    </source>
</evidence>
<dbReference type="GO" id="GO:0004368">
    <property type="term" value="F:glycerol-3-phosphate dehydrogenase (quinone) activity"/>
    <property type="evidence" value="ECO:0007669"/>
    <property type="project" value="UniProtKB-EC"/>
</dbReference>
<evidence type="ECO:0000259" key="8">
    <source>
        <dbReference type="Pfam" id="PF01266"/>
    </source>
</evidence>
<dbReference type="Pfam" id="PF16901">
    <property type="entry name" value="DAO_C"/>
    <property type="match status" value="1"/>
</dbReference>
<evidence type="ECO:0000256" key="2">
    <source>
        <dbReference type="ARBA" id="ARBA00007330"/>
    </source>
</evidence>
<evidence type="ECO:0000256" key="1">
    <source>
        <dbReference type="ARBA" id="ARBA00001974"/>
    </source>
</evidence>
<dbReference type="InterPro" id="IPR000447">
    <property type="entry name" value="G3P_DH_FAD-dep"/>
</dbReference>
<sequence>MNPSFSALRRPAYIQMFQQKPLDLLVVGGGITGAGIALDARSRGLHVGLVEMQDFAAGTSSRSTKLVHGGLRYLKQFELKLVAEVGRERAIVHANAPHVTHPVPMLLPLTRGGSLRKWEAALALSVYDFLAGVKPAERRRMLSAAETLRQEPLLDAKDLLGGALYYEYRTDDARLTLEILKEAVHRGALALNYAKVTGFLYENGKISGATVADGLTGESFPVRARQVVNAAGPWVDAVDTLDDPAEGEKLFLTKGVHLVVDGARLPVRQAAYFDTTDGRMVFAIPREGKTYVGTTDTPYSGNTTHPDVTAEDVAYLLGAVNRAFPGVRLQPADVESSWAGLRPLIRQKGKGPGEISRKDEIFRYDSGLLSIAGGKLTGYRKMAERIVDLVAGRLQKATGGSFGPCLTGRLRLSGGDLGGDTLEGFVREKTRQGVQLGLSAAEAERLSRLYGANVDQVYAYLPGVAKDSHLYGLPPTLLAQLQYGIHAEMVARPADFFIRRTGALYFNVHWVRQYAEPVWVYMQNQLQWSHAEAQAYRRELADLLGEVIANYELRITNG</sequence>
<dbReference type="Pfam" id="PF01266">
    <property type="entry name" value="DAO"/>
    <property type="match status" value="1"/>
</dbReference>
<feature type="domain" description="Alpha-glycerophosphate oxidase C-terminal" evidence="9">
    <location>
        <begin position="405"/>
        <end position="532"/>
    </location>
</feature>
<dbReference type="GO" id="GO:0046168">
    <property type="term" value="P:glycerol-3-phosphate catabolic process"/>
    <property type="evidence" value="ECO:0007669"/>
    <property type="project" value="TreeGrafter"/>
</dbReference>
<reference evidence="10" key="1">
    <citation type="submission" date="2020-02" db="EMBL/GenBank/DDBJ databases">
        <authorList>
            <person name="Meier V. D."/>
        </authorList>
    </citation>
    <scope>NUCLEOTIDE SEQUENCE</scope>
    <source>
        <strain evidence="10">AVDCRST_MAG56</strain>
    </source>
</reference>
<gene>
    <name evidence="10" type="ORF">AVDCRST_MAG56-1026</name>
</gene>
<comment type="catalytic activity">
    <reaction evidence="7">
        <text>a quinone + sn-glycerol 3-phosphate = dihydroxyacetone phosphate + a quinol</text>
        <dbReference type="Rhea" id="RHEA:18977"/>
        <dbReference type="ChEBI" id="CHEBI:24646"/>
        <dbReference type="ChEBI" id="CHEBI:57597"/>
        <dbReference type="ChEBI" id="CHEBI:57642"/>
        <dbReference type="ChEBI" id="CHEBI:132124"/>
        <dbReference type="EC" id="1.1.5.3"/>
    </reaction>
</comment>
<dbReference type="Gene3D" id="3.50.50.60">
    <property type="entry name" value="FAD/NAD(P)-binding domain"/>
    <property type="match status" value="1"/>
</dbReference>
<dbReference type="AlphaFoldDB" id="A0A6J4HW11"/>
<dbReference type="PANTHER" id="PTHR11985:SF35">
    <property type="entry name" value="ANAEROBIC GLYCEROL-3-PHOSPHATE DEHYDROGENASE SUBUNIT A"/>
    <property type="match status" value="1"/>
</dbReference>
<evidence type="ECO:0000256" key="3">
    <source>
        <dbReference type="ARBA" id="ARBA00022630"/>
    </source>
</evidence>
<dbReference type="SUPFAM" id="SSF51905">
    <property type="entry name" value="FAD/NAD(P)-binding domain"/>
    <property type="match status" value="1"/>
</dbReference>
<dbReference type="PROSITE" id="PS00978">
    <property type="entry name" value="FAD_G3PDH_2"/>
    <property type="match status" value="1"/>
</dbReference>
<keyword evidence="5" id="KW-0274">FAD</keyword>
<proteinExistence type="inferred from homology"/>
<dbReference type="PANTHER" id="PTHR11985">
    <property type="entry name" value="GLYCEROL-3-PHOSPHATE DEHYDROGENASE"/>
    <property type="match status" value="1"/>
</dbReference>